<dbReference type="EMBL" id="BONW01000035">
    <property type="protein sequence ID" value="GIG91239.1"/>
    <property type="molecule type" value="Genomic_DNA"/>
</dbReference>
<evidence type="ECO:0000313" key="2">
    <source>
        <dbReference type="EMBL" id="GIG91239.1"/>
    </source>
</evidence>
<keyword evidence="1" id="KW-0175">Coiled coil</keyword>
<accession>A0ABQ4E934</accession>
<proteinExistence type="predicted"/>
<dbReference type="RefSeq" id="WP_203869640.1">
    <property type="nucleotide sequence ID" value="NZ_BONW01000035.1"/>
</dbReference>
<gene>
    <name evidence="2" type="ORF">Pen02_61750</name>
</gene>
<sequence length="310" mass="33673">MSYEVELRNKAHQIWKKCVEWAEKMQSKEDQPSPPLDAGQRAEMASWSQIPGLFEPFAQLPDPDSGAFQTMIEDLKAAMGELSDGKIMPHDKPNKQGEQIPMVGDMVHMDIRNLIDGWTGSASQAFIEFFIKPFPANLQSQFIAVHTLRSAIQAYQSVWRSARKDAMEVADKTLDSLESNCSAGLSASVALTVVASVAGVGTAFASGPLLPGVLVLQVIAGTAQVGAAASQEKKTEITISGADPLVIVPKLRQALTKLQESIIEEQDEVLKVTQENLKRLGAGKDALIPKEPQLHKVTRGNVRDIIGNSY</sequence>
<dbReference type="Proteomes" id="UP000646749">
    <property type="component" value="Unassembled WGS sequence"/>
</dbReference>
<organism evidence="2 3">
    <name type="scientific">Plantactinospora endophytica</name>
    <dbReference type="NCBI Taxonomy" id="673535"/>
    <lineage>
        <taxon>Bacteria</taxon>
        <taxon>Bacillati</taxon>
        <taxon>Actinomycetota</taxon>
        <taxon>Actinomycetes</taxon>
        <taxon>Micromonosporales</taxon>
        <taxon>Micromonosporaceae</taxon>
        <taxon>Plantactinospora</taxon>
    </lineage>
</organism>
<evidence type="ECO:0000313" key="3">
    <source>
        <dbReference type="Proteomes" id="UP000646749"/>
    </source>
</evidence>
<feature type="coiled-coil region" evidence="1">
    <location>
        <begin position="248"/>
        <end position="275"/>
    </location>
</feature>
<evidence type="ECO:0000256" key="1">
    <source>
        <dbReference type="SAM" id="Coils"/>
    </source>
</evidence>
<keyword evidence="3" id="KW-1185">Reference proteome</keyword>
<reference evidence="2 3" key="1">
    <citation type="submission" date="2021-01" db="EMBL/GenBank/DDBJ databases">
        <title>Whole genome shotgun sequence of Plantactinospora endophytica NBRC 110450.</title>
        <authorList>
            <person name="Komaki H."/>
            <person name="Tamura T."/>
        </authorList>
    </citation>
    <scope>NUCLEOTIDE SEQUENCE [LARGE SCALE GENOMIC DNA]</scope>
    <source>
        <strain evidence="2 3">NBRC 110450</strain>
    </source>
</reference>
<name>A0ABQ4E934_9ACTN</name>
<comment type="caution">
    <text evidence="2">The sequence shown here is derived from an EMBL/GenBank/DDBJ whole genome shotgun (WGS) entry which is preliminary data.</text>
</comment>
<protein>
    <recommendedName>
        <fullName evidence="4">ESX-1 secretion-associated protein EspA/EspE-like domain-containing protein</fullName>
    </recommendedName>
</protein>
<evidence type="ECO:0008006" key="4">
    <source>
        <dbReference type="Google" id="ProtNLM"/>
    </source>
</evidence>